<dbReference type="Proteomes" id="UP000186594">
    <property type="component" value="Unassembled WGS sequence"/>
</dbReference>
<sequence>MSGAVVHEIPRKMGQSSSWISVPLLLVPSFSKSDDARSSTSRSIFSFRTAFRKGSSDSDSVKTLLPNIEEERQYGDLRFRIKGLKEQLSDANKKIFENEGLIQRLMGTQRDPDIDSQFSKMKDELLESRAQSRLMELEAVRLKAEKQETEVELQKTREQNLRLEQELASQQLSTERVCQQIVGLLERVQKSSEGEDCSLQEKEHLQKNNQELRDQIASWKCRYSKVKTQLRHFRANSSFFTQSMMQNLKTEDSPFLSPTGQIDDINVTLFQMAIDEILVTARGLHPSEVLDSIKGVVSAVHALNKNLDAAILTDNSDRLAKLRSRMSATANNLTTAAKNYVTASGLSPVSLLDAAASHLTATVIEIIKIVLIRATTTLTPNQDISSDEEEEIGSSPKGCPFELPIKPPVSVRSINSLSNNALLRSRSLDSRRTHSTKPKNQAHVALDRTVSLRCTRSQNTIDSRLASINLRPKASRELRTFLVLQTFSIVDITKKLVLQIRGDTVIRELLTYMSGTAHLVSGVVEKACVITNGDNSLSQSFKSVNGEKVVDRLANLGRHLEMMKHSADEFGDDVVDQLYKQELAGVVSDIMKMIKELGRLVNGLEFEK</sequence>
<name>A0A1U7LLK6_NEOID</name>
<dbReference type="Pfam" id="PF23742">
    <property type="entry name" value="VBS_C3G9"/>
    <property type="match status" value="1"/>
</dbReference>
<gene>
    <name evidence="3" type="ORF">NEOLI_001257</name>
</gene>
<keyword evidence="4" id="KW-1185">Reference proteome</keyword>
<dbReference type="InterPro" id="IPR056439">
    <property type="entry name" value="VBS_C3G9"/>
</dbReference>
<dbReference type="STRING" id="1198029.A0A1U7LLK6"/>
<accession>A0A1U7LLK6</accession>
<proteinExistence type="predicted"/>
<evidence type="ECO:0000259" key="2">
    <source>
        <dbReference type="Pfam" id="PF23742"/>
    </source>
</evidence>
<dbReference type="OrthoDB" id="5588096at2759"/>
<evidence type="ECO:0000313" key="3">
    <source>
        <dbReference type="EMBL" id="OLL23518.1"/>
    </source>
</evidence>
<dbReference type="PANTHER" id="PTHR21601:SF0">
    <property type="entry name" value="PROTEIN SPA2-RELATED"/>
    <property type="match status" value="1"/>
</dbReference>
<dbReference type="GO" id="GO:0005078">
    <property type="term" value="F:MAP-kinase scaffold activity"/>
    <property type="evidence" value="ECO:0007669"/>
    <property type="project" value="TreeGrafter"/>
</dbReference>
<dbReference type="OMA" id="YHENKIN"/>
<dbReference type="PANTHER" id="PTHR21601">
    <property type="entry name" value="SPA2 PROTEIN"/>
    <property type="match status" value="1"/>
</dbReference>
<dbReference type="GO" id="GO:0005826">
    <property type="term" value="C:actomyosin contractile ring"/>
    <property type="evidence" value="ECO:0007669"/>
    <property type="project" value="TreeGrafter"/>
</dbReference>
<feature type="domain" description="C3G9 VBS-like" evidence="2">
    <location>
        <begin position="257"/>
        <end position="373"/>
    </location>
</feature>
<keyword evidence="1" id="KW-0175">Coiled coil</keyword>
<evidence type="ECO:0000256" key="1">
    <source>
        <dbReference type="SAM" id="Coils"/>
    </source>
</evidence>
<reference evidence="3 4" key="1">
    <citation type="submission" date="2016-04" db="EMBL/GenBank/DDBJ databases">
        <title>Evolutionary innovation and constraint leading to complex multicellularity in the Ascomycota.</title>
        <authorList>
            <person name="Cisse O."/>
            <person name="Nguyen A."/>
            <person name="Hewitt D.A."/>
            <person name="Jedd G."/>
            <person name="Stajich J.E."/>
        </authorList>
    </citation>
    <scope>NUCLEOTIDE SEQUENCE [LARGE SCALE GENOMIC DNA]</scope>
    <source>
        <strain evidence="3 4">DAH-3</strain>
    </source>
</reference>
<organism evidence="3 4">
    <name type="scientific">Neolecta irregularis (strain DAH-3)</name>
    <dbReference type="NCBI Taxonomy" id="1198029"/>
    <lineage>
        <taxon>Eukaryota</taxon>
        <taxon>Fungi</taxon>
        <taxon>Dikarya</taxon>
        <taxon>Ascomycota</taxon>
        <taxon>Taphrinomycotina</taxon>
        <taxon>Neolectales</taxon>
        <taxon>Neolectaceae</taxon>
        <taxon>Neolecta</taxon>
    </lineage>
</organism>
<protein>
    <recommendedName>
        <fullName evidence="2">C3G9 VBS-like domain-containing protein</fullName>
    </recommendedName>
</protein>
<dbReference type="EMBL" id="LXFE01001513">
    <property type="protein sequence ID" value="OLL23518.1"/>
    <property type="molecule type" value="Genomic_DNA"/>
</dbReference>
<dbReference type="AlphaFoldDB" id="A0A1U7LLK6"/>
<dbReference type="InterPro" id="IPR039892">
    <property type="entry name" value="Spa2/Sph1"/>
</dbReference>
<evidence type="ECO:0000313" key="4">
    <source>
        <dbReference type="Proteomes" id="UP000186594"/>
    </source>
</evidence>
<comment type="caution">
    <text evidence="3">The sequence shown here is derived from an EMBL/GenBank/DDBJ whole genome shotgun (WGS) entry which is preliminary data.</text>
</comment>
<dbReference type="GO" id="GO:1902716">
    <property type="term" value="C:cell cortex of growing cell tip"/>
    <property type="evidence" value="ECO:0007669"/>
    <property type="project" value="TreeGrafter"/>
</dbReference>
<feature type="coiled-coil region" evidence="1">
    <location>
        <begin position="127"/>
        <end position="229"/>
    </location>
</feature>